<proteinExistence type="predicted"/>
<comment type="caution">
    <text evidence="2">The sequence shown here is derived from an EMBL/GenBank/DDBJ whole genome shotgun (WGS) entry which is preliminary data.</text>
</comment>
<reference evidence="2" key="1">
    <citation type="submission" date="2020-03" db="EMBL/GenBank/DDBJ databases">
        <authorList>
            <person name="Weist P."/>
        </authorList>
    </citation>
    <scope>NUCLEOTIDE SEQUENCE</scope>
</reference>
<dbReference type="EMBL" id="CADEAL010004213">
    <property type="protein sequence ID" value="CAB1454435.1"/>
    <property type="molecule type" value="Genomic_DNA"/>
</dbReference>
<dbReference type="Proteomes" id="UP001153269">
    <property type="component" value="Unassembled WGS sequence"/>
</dbReference>
<evidence type="ECO:0000256" key="1">
    <source>
        <dbReference type="SAM" id="MobiDB-lite"/>
    </source>
</evidence>
<name>A0A9N7VUD4_PLEPL</name>
<protein>
    <submittedName>
        <fullName evidence="2">Uncharacterized protein</fullName>
    </submittedName>
</protein>
<dbReference type="AlphaFoldDB" id="A0A9N7VUD4"/>
<evidence type="ECO:0000313" key="3">
    <source>
        <dbReference type="Proteomes" id="UP001153269"/>
    </source>
</evidence>
<organism evidence="2 3">
    <name type="scientific">Pleuronectes platessa</name>
    <name type="common">European plaice</name>
    <dbReference type="NCBI Taxonomy" id="8262"/>
    <lineage>
        <taxon>Eukaryota</taxon>
        <taxon>Metazoa</taxon>
        <taxon>Chordata</taxon>
        <taxon>Craniata</taxon>
        <taxon>Vertebrata</taxon>
        <taxon>Euteleostomi</taxon>
        <taxon>Actinopterygii</taxon>
        <taxon>Neopterygii</taxon>
        <taxon>Teleostei</taxon>
        <taxon>Neoteleostei</taxon>
        <taxon>Acanthomorphata</taxon>
        <taxon>Carangaria</taxon>
        <taxon>Pleuronectiformes</taxon>
        <taxon>Pleuronectoidei</taxon>
        <taxon>Pleuronectidae</taxon>
        <taxon>Pleuronectes</taxon>
    </lineage>
</organism>
<keyword evidence="3" id="KW-1185">Reference proteome</keyword>
<sequence length="116" mass="12860">QSPVSDGFGMPGGFDIKRVPQRSLYAGERRGFFGDPPSRLPWQVSNHTKLDRLSFVQSVASPTQLSRFLLDLERRENKGLAHWPPVVGPRLRPRKKSKAASPKGTHVSAGRICLAD</sequence>
<feature type="region of interest" description="Disordered" evidence="1">
    <location>
        <begin position="81"/>
        <end position="110"/>
    </location>
</feature>
<gene>
    <name evidence="2" type="ORF">PLEPLA_LOCUS42201</name>
</gene>
<feature type="non-terminal residue" evidence="2">
    <location>
        <position position="116"/>
    </location>
</feature>
<evidence type="ECO:0000313" key="2">
    <source>
        <dbReference type="EMBL" id="CAB1454435.1"/>
    </source>
</evidence>
<accession>A0A9N7VUD4</accession>